<feature type="compositionally biased region" description="Basic and acidic residues" evidence="10">
    <location>
        <begin position="1228"/>
        <end position="1237"/>
    </location>
</feature>
<dbReference type="InterPro" id="IPR051334">
    <property type="entry name" value="SRPK"/>
</dbReference>
<feature type="compositionally biased region" description="Low complexity" evidence="10">
    <location>
        <begin position="1486"/>
        <end position="1505"/>
    </location>
</feature>
<keyword evidence="4 9" id="KW-0547">Nucleotide-binding</keyword>
<dbReference type="EC" id="2.7.11.1" evidence="1"/>
<dbReference type="GO" id="GO:0050684">
    <property type="term" value="P:regulation of mRNA processing"/>
    <property type="evidence" value="ECO:0007669"/>
    <property type="project" value="TreeGrafter"/>
</dbReference>
<dbReference type="InterPro" id="IPR017441">
    <property type="entry name" value="Protein_kinase_ATP_BS"/>
</dbReference>
<sequence length="1505" mass="159597">MSHNHNGGVTDYIEDIEDDLGDLPPSSSPGNMAVQAGGLGAYFPAAHGGLTPGYDVFPTIGDTSGQFGGFPGGQQLLINDDEADDDDDDDDGEEEEAYGSEVEDDDYSQSDSEGADGYKPGGYHVVQLGEVYQKRYFIEQKLGWGHFSTVWLASDHHGPNKPRFVALKFQKSATHYTEAAEDEIKLLKRVLEQEDKPPWVEYFDSLRAQIPDLDLPSVPQESLSYPSTSPSPSPTRPMRHLTDSPDSIAPRPERRPTGVVRFEGDFRHRGPNGVHVCMVFEVMGPNLLTLIKKYNFKGIPIRLVRKIATHVLLGLDYLHRECGIIHTDLKPENVLVSIPQLQLPVCRPRHAVPSPKAERTLTERLQATYEHDSGLTKNARKKQRKKIRKQIAKAEQGKDQQSLATIQEDEEHNDEDGEAGEAGGEGGGPPAAAAAVGSSTVPCEREDGDQDDDGDDDDDEEEGPGGGGGVESTPSKTGSAPPTAEDNTPQKAKKKKNKKKKKKKGGKHDTPQVAANPDAQPPSEPSAPAPAPAPADDQPAPVAAAAAAASAAASDKPQPAPKPASKPSKQQPQHQQPQQPSEASSSAKAPSRPGHGGAAVAAAAAAAAAASSGVAPSASSRDLVPPVGHPPFVEHQLKPSASDPSLLSSYMSSREAVIQKERRLYNYFSALGRRVRDKAFDRHEKEMVDSYRPATSGTGQGGGQGEEIPEEFLNVGVDEYGHPLVGQQGLHVGGPRVSSYLRSGRFEVAPGLTEEEWHQRLASLIKPSSAEIFERHDAEYKIVDLGNACWINQHFSEDIQTRQYRSPEVILGIGYGPSADIWSLACMIFELCTGDYLFDPKCNEPHPVDAQDKEILRDEDHLALCEELLGHFPDKLCQGNKAHRYLQREGRDGTGRIRLRHISELSYWNLPSILRRKYNFSSEGADALSSFLLPMLSLDPDDRWDARRLLTHPWLTGDDAAAKAAYPVPHPAEPSPTWHPDGLLPAESVDSQGPLGASSSHFGGMAAFGGGLGTTFADMTEAMGLHPASPFATIYPGDFQRLAGQPGPSHGLGMSYRGGRDVEPSPPMHEAHEDTLSADDAAPFTRGRRPVAVAATQRADREQPPARIPGQPRGGVGVGDGGGLFDDGDGVDWVIGSYAGGRQYGAAVAAYGGGDEGEGEEEDGDADDEQDESDDADGEEGRGDEEEEEEWEDDSDQSDEHEHTATEGSGAFQSPSSLQPSPLPPTMERADSRKAEYADDEADRRSKRIHTHAHAPSPPSSSAAEGPDILAGSSFGAGLRQVKHSGSFEIGVDLRDPAGMWGGFSGGGGGGGHRRVYRRSQPGGQQGEGTNGTLLGGVANGVPDPSASSSAAQAPSHPHPRVNGDSSFAAPANPSNSSAAAEASAAAAAAHADVNAPSSPPRMSHPIFDSLLVNNYIDSKGGVPHPRIEELPSGDEEEGGEQPSGGGHGGLHGGGGGEESSDGDIINLTAGGSASGSSPSPERPGQRQQRASAGAAAVPVVEEVD</sequence>
<keyword evidence="6 9" id="KW-0067">ATP-binding</keyword>
<name>A0A0G4EAW8_VITBC</name>
<dbReference type="SUPFAM" id="SSF56112">
    <property type="entry name" value="Protein kinase-like (PK-like)"/>
    <property type="match status" value="1"/>
</dbReference>
<feature type="compositionally biased region" description="Acidic residues" evidence="10">
    <location>
        <begin position="446"/>
        <end position="463"/>
    </location>
</feature>
<feature type="compositionally biased region" description="Gly residues" evidence="10">
    <location>
        <begin position="1112"/>
        <end position="1124"/>
    </location>
</feature>
<feature type="compositionally biased region" description="Gly residues" evidence="10">
    <location>
        <begin position="1442"/>
        <end position="1458"/>
    </location>
</feature>
<evidence type="ECO:0000256" key="5">
    <source>
        <dbReference type="ARBA" id="ARBA00022777"/>
    </source>
</evidence>
<dbReference type="PROSITE" id="PS50011">
    <property type="entry name" value="PROTEIN_KINASE_DOM"/>
    <property type="match status" value="1"/>
</dbReference>
<keyword evidence="5" id="KW-0418">Kinase</keyword>
<dbReference type="GO" id="GO:0000245">
    <property type="term" value="P:spliceosomal complex assembly"/>
    <property type="evidence" value="ECO:0007669"/>
    <property type="project" value="TreeGrafter"/>
</dbReference>
<feature type="region of interest" description="Disordered" evidence="10">
    <location>
        <begin position="369"/>
        <end position="646"/>
    </location>
</feature>
<dbReference type="InterPro" id="IPR011009">
    <property type="entry name" value="Kinase-like_dom_sf"/>
</dbReference>
<organism evidence="12 13">
    <name type="scientific">Vitrella brassicaformis (strain CCMP3155)</name>
    <dbReference type="NCBI Taxonomy" id="1169540"/>
    <lineage>
        <taxon>Eukaryota</taxon>
        <taxon>Sar</taxon>
        <taxon>Alveolata</taxon>
        <taxon>Colpodellida</taxon>
        <taxon>Vitrellaceae</taxon>
        <taxon>Vitrella</taxon>
    </lineage>
</organism>
<dbReference type="Proteomes" id="UP000041254">
    <property type="component" value="Unassembled WGS sequence"/>
</dbReference>
<evidence type="ECO:0000256" key="7">
    <source>
        <dbReference type="ARBA" id="ARBA00047899"/>
    </source>
</evidence>
<evidence type="ECO:0000256" key="2">
    <source>
        <dbReference type="ARBA" id="ARBA00022527"/>
    </source>
</evidence>
<comment type="catalytic activity">
    <reaction evidence="8">
        <text>L-seryl-[protein] + ATP = O-phospho-L-seryl-[protein] + ADP + H(+)</text>
        <dbReference type="Rhea" id="RHEA:17989"/>
        <dbReference type="Rhea" id="RHEA-COMP:9863"/>
        <dbReference type="Rhea" id="RHEA-COMP:11604"/>
        <dbReference type="ChEBI" id="CHEBI:15378"/>
        <dbReference type="ChEBI" id="CHEBI:29999"/>
        <dbReference type="ChEBI" id="CHEBI:30616"/>
        <dbReference type="ChEBI" id="CHEBI:83421"/>
        <dbReference type="ChEBI" id="CHEBI:456216"/>
        <dbReference type="EC" id="2.7.11.1"/>
    </reaction>
</comment>
<dbReference type="PROSITE" id="PS00108">
    <property type="entry name" value="PROTEIN_KINASE_ST"/>
    <property type="match status" value="1"/>
</dbReference>
<evidence type="ECO:0000256" key="4">
    <source>
        <dbReference type="ARBA" id="ARBA00022741"/>
    </source>
</evidence>
<dbReference type="OrthoDB" id="2649at2759"/>
<feature type="compositionally biased region" description="Low complexity" evidence="10">
    <location>
        <begin position="598"/>
        <end position="620"/>
    </location>
</feature>
<comment type="catalytic activity">
    <reaction evidence="7">
        <text>L-threonyl-[protein] + ATP = O-phospho-L-threonyl-[protein] + ADP + H(+)</text>
        <dbReference type="Rhea" id="RHEA:46608"/>
        <dbReference type="Rhea" id="RHEA-COMP:11060"/>
        <dbReference type="Rhea" id="RHEA-COMP:11605"/>
        <dbReference type="ChEBI" id="CHEBI:15378"/>
        <dbReference type="ChEBI" id="CHEBI:30013"/>
        <dbReference type="ChEBI" id="CHEBI:30616"/>
        <dbReference type="ChEBI" id="CHEBI:61977"/>
        <dbReference type="ChEBI" id="CHEBI:456216"/>
        <dbReference type="EC" id="2.7.11.1"/>
    </reaction>
</comment>
<dbReference type="FunCoup" id="A0A0G4EAW8">
    <property type="interactions" value="144"/>
</dbReference>
<evidence type="ECO:0000259" key="11">
    <source>
        <dbReference type="PROSITE" id="PS50011"/>
    </source>
</evidence>
<evidence type="ECO:0000256" key="10">
    <source>
        <dbReference type="SAM" id="MobiDB-lite"/>
    </source>
</evidence>
<dbReference type="OMA" id="QCEEMAS"/>
<feature type="compositionally biased region" description="Low complexity" evidence="10">
    <location>
        <begin position="1366"/>
        <end position="1397"/>
    </location>
</feature>
<feature type="compositionally biased region" description="Gly residues" evidence="10">
    <location>
        <begin position="1324"/>
        <end position="1339"/>
    </location>
</feature>
<feature type="compositionally biased region" description="Basic residues" evidence="10">
    <location>
        <begin position="378"/>
        <end position="391"/>
    </location>
</feature>
<feature type="region of interest" description="Disordered" evidence="10">
    <location>
        <begin position="687"/>
        <end position="707"/>
    </location>
</feature>
<dbReference type="GO" id="GO:0004674">
    <property type="term" value="F:protein serine/threonine kinase activity"/>
    <property type="evidence" value="ECO:0007669"/>
    <property type="project" value="UniProtKB-KW"/>
</dbReference>
<evidence type="ECO:0000256" key="8">
    <source>
        <dbReference type="ARBA" id="ARBA00048679"/>
    </source>
</evidence>
<feature type="compositionally biased region" description="Low complexity" evidence="10">
    <location>
        <begin position="565"/>
        <end position="591"/>
    </location>
</feature>
<feature type="region of interest" description="Disordered" evidence="10">
    <location>
        <begin position="217"/>
        <end position="255"/>
    </location>
</feature>
<feature type="compositionally biased region" description="Polar residues" evidence="10">
    <location>
        <begin position="472"/>
        <end position="490"/>
    </location>
</feature>
<dbReference type="EMBL" id="CDMY01000077">
    <property type="protein sequence ID" value="CEL92443.1"/>
    <property type="molecule type" value="Genomic_DNA"/>
</dbReference>
<feature type="compositionally biased region" description="Acidic residues" evidence="10">
    <location>
        <begin position="79"/>
        <end position="108"/>
    </location>
</feature>
<feature type="compositionally biased region" description="Low complexity" evidence="10">
    <location>
        <begin position="534"/>
        <end position="557"/>
    </location>
</feature>
<keyword evidence="13" id="KW-1185">Reference proteome</keyword>
<evidence type="ECO:0000313" key="12">
    <source>
        <dbReference type="EMBL" id="CEL92443.1"/>
    </source>
</evidence>
<dbReference type="PANTHER" id="PTHR47634:SF9">
    <property type="entry name" value="PROTEIN KINASE DOMAIN-CONTAINING PROTEIN-RELATED"/>
    <property type="match status" value="1"/>
</dbReference>
<dbReference type="PANTHER" id="PTHR47634">
    <property type="entry name" value="PROTEIN KINASE DOMAIN-CONTAINING PROTEIN-RELATED"/>
    <property type="match status" value="1"/>
</dbReference>
<feature type="region of interest" description="Disordered" evidence="10">
    <location>
        <begin position="1059"/>
        <end position="1124"/>
    </location>
</feature>
<dbReference type="InParanoid" id="A0A0G4EAW8"/>
<dbReference type="PhylomeDB" id="A0A0G4EAW8"/>
<protein>
    <recommendedName>
        <fullName evidence="1">non-specific serine/threonine protein kinase</fullName>
        <ecNumber evidence="1">2.7.11.1</ecNumber>
    </recommendedName>
</protein>
<feature type="compositionally biased region" description="Pro residues" evidence="10">
    <location>
        <begin position="519"/>
        <end position="533"/>
    </location>
</feature>
<dbReference type="FunFam" id="1.10.510.10:FF:000275">
    <property type="entry name" value="SRSF protein kinase 2 isoform X3"/>
    <property type="match status" value="1"/>
</dbReference>
<gene>
    <name evidence="12" type="ORF">Vbra_3549</name>
</gene>
<evidence type="ECO:0000256" key="9">
    <source>
        <dbReference type="PROSITE-ProRule" id="PRU10141"/>
    </source>
</evidence>
<keyword evidence="3" id="KW-0808">Transferase</keyword>
<evidence type="ECO:0000256" key="6">
    <source>
        <dbReference type="ARBA" id="ARBA00022840"/>
    </source>
</evidence>
<dbReference type="InterPro" id="IPR000719">
    <property type="entry name" value="Prot_kinase_dom"/>
</dbReference>
<dbReference type="SMART" id="SM00220">
    <property type="entry name" value="S_TKc"/>
    <property type="match status" value="1"/>
</dbReference>
<dbReference type="InterPro" id="IPR008271">
    <property type="entry name" value="Ser/Thr_kinase_AS"/>
</dbReference>
<dbReference type="Gene3D" id="3.30.200.20">
    <property type="entry name" value="Phosphorylase Kinase, domain 1"/>
    <property type="match status" value="1"/>
</dbReference>
<feature type="region of interest" description="Disordered" evidence="10">
    <location>
        <begin position="1292"/>
        <end position="1505"/>
    </location>
</feature>
<feature type="compositionally biased region" description="Basic residues" evidence="10">
    <location>
        <begin position="491"/>
        <end position="506"/>
    </location>
</feature>
<evidence type="ECO:0000256" key="3">
    <source>
        <dbReference type="ARBA" id="ARBA00022679"/>
    </source>
</evidence>
<feature type="region of interest" description="Disordered" evidence="10">
    <location>
        <begin position="1149"/>
        <end position="1273"/>
    </location>
</feature>
<dbReference type="Gene3D" id="1.10.510.10">
    <property type="entry name" value="Transferase(Phosphotransferase) domain 1"/>
    <property type="match status" value="2"/>
</dbReference>
<evidence type="ECO:0000256" key="1">
    <source>
        <dbReference type="ARBA" id="ARBA00012513"/>
    </source>
</evidence>
<feature type="compositionally biased region" description="Basic and acidic residues" evidence="10">
    <location>
        <begin position="1059"/>
        <end position="1075"/>
    </location>
</feature>
<keyword evidence="2" id="KW-0723">Serine/threonine-protein kinase</keyword>
<feature type="region of interest" description="Disordered" evidence="10">
    <location>
        <begin position="68"/>
        <end position="119"/>
    </location>
</feature>
<dbReference type="GO" id="GO:0005524">
    <property type="term" value="F:ATP binding"/>
    <property type="evidence" value="ECO:0007669"/>
    <property type="project" value="UniProtKB-UniRule"/>
</dbReference>
<feature type="compositionally biased region" description="Low complexity" evidence="10">
    <location>
        <begin position="1345"/>
        <end position="1356"/>
    </location>
</feature>
<feature type="compositionally biased region" description="Gly residues" evidence="10">
    <location>
        <begin position="1300"/>
        <end position="1311"/>
    </location>
</feature>
<proteinExistence type="predicted"/>
<dbReference type="VEuPathDB" id="CryptoDB:Vbra_3549"/>
<feature type="domain" description="Protein kinase" evidence="11">
    <location>
        <begin position="136"/>
        <end position="955"/>
    </location>
</feature>
<evidence type="ECO:0000313" key="13">
    <source>
        <dbReference type="Proteomes" id="UP000041254"/>
    </source>
</evidence>
<accession>A0A0G4EAW8</accession>
<dbReference type="PROSITE" id="PS00107">
    <property type="entry name" value="PROTEIN_KINASE_ATP"/>
    <property type="match status" value="1"/>
</dbReference>
<reference evidence="12 13" key="1">
    <citation type="submission" date="2014-11" db="EMBL/GenBank/DDBJ databases">
        <authorList>
            <person name="Zhu J."/>
            <person name="Qi W."/>
            <person name="Song R."/>
        </authorList>
    </citation>
    <scope>NUCLEOTIDE SEQUENCE [LARGE SCALE GENOMIC DNA]</scope>
</reference>
<feature type="compositionally biased region" description="Low complexity" evidence="10">
    <location>
        <begin position="1471"/>
        <end position="1480"/>
    </location>
</feature>
<dbReference type="Pfam" id="PF00069">
    <property type="entry name" value="Pkinase"/>
    <property type="match status" value="2"/>
</dbReference>
<feature type="region of interest" description="Disordered" evidence="10">
    <location>
        <begin position="970"/>
        <end position="997"/>
    </location>
</feature>
<feature type="compositionally biased region" description="Gly residues" evidence="10">
    <location>
        <begin position="420"/>
        <end position="429"/>
    </location>
</feature>
<feature type="binding site" evidence="9">
    <location>
        <position position="168"/>
    </location>
    <ligand>
        <name>ATP</name>
        <dbReference type="ChEBI" id="CHEBI:30616"/>
    </ligand>
</feature>
<dbReference type="STRING" id="1169540.A0A0G4EAW8"/>
<feature type="compositionally biased region" description="Acidic residues" evidence="10">
    <location>
        <begin position="1155"/>
        <end position="1197"/>
    </location>
</feature>
<feature type="compositionally biased region" description="Acidic residues" evidence="10">
    <location>
        <begin position="407"/>
        <end position="419"/>
    </location>
</feature>